<keyword evidence="5 8" id="KW-0378">Hydrolase</keyword>
<dbReference type="PANTHER" id="PTHR23355:SF9">
    <property type="entry name" value="DIS3-LIKE EXONUCLEASE 2"/>
    <property type="match status" value="1"/>
</dbReference>
<evidence type="ECO:0000256" key="2">
    <source>
        <dbReference type="ARBA" id="ARBA00004496"/>
    </source>
</evidence>
<comment type="similarity">
    <text evidence="8">Belongs to the RNR ribonuclease family. RNase R subfamily.</text>
</comment>
<keyword evidence="6 8" id="KW-0269">Exonuclease</keyword>
<feature type="domain" description="S1 motif" evidence="9">
    <location>
        <begin position="625"/>
        <end position="706"/>
    </location>
</feature>
<sequence length="731" mass="84447">MIDPKQLLKIIQNNPNISFINIAKKMNIKYNQNRQLTDLLIDFIDKNLIVNNRKNSTYIALEKLKTVIGTMKFASEGKFAFVDCDIENITEEKESYFVPNAYFADAMNNDIVKISVYKYYDSKDERTFGMVEQIIERNTTKIVGVLDNINNYLTFKPMEKCYKSMQFKVINSIEEARILDIVVAEIVEFKNSYKGINIIKKITNVNDPMAYVKSLEVSRNVPEDFPQEVYDYVNANIPDDISKEDISKRLDLRKELIVTIDGVDTKDFDDAISIKKNGDGTFELGVHIADVAYYVKENTVLDDEALKRGTSIYLLDSVIPMLPFKLSNGICSLNPNVDRMTISCISTIDKNGKTLKTKVCPSVIRSKYRLTYDRVNEFYKEKRLFEVDELNELISNAFELSTIIRKFKMQEGYIDFEIEEPNIVLDSEGRVVDIVVKPSGESEMMIEDFMVRANEEVAKYLTKKKIPMLYRIHEIPNEERLDYFLNVLKLLNIKVNIDRNNITPLSFQKIVQEINTQQKDEFLKMLFLRTMQKAVYSPNNVGHFGLASDCYCHFTSPIRRYPDVIVHRALWNFVFNDASSSKINHFGDQLERIASMTSTSEQNAVQLERDANDLKFAEYYKSKINSEFEGQIFSITKFGIFVQFANKTVAMAHLSNIANGDFQPNDAMTELFNEHNPKEKYKLGEFVRVVITGADESTGKVDCVLAKYYLNYINKLKQEISQKNNIKKKHD</sequence>
<evidence type="ECO:0000256" key="8">
    <source>
        <dbReference type="HAMAP-Rule" id="MF_01895"/>
    </source>
</evidence>
<dbReference type="NCBIfam" id="TIGR00358">
    <property type="entry name" value="3_prime_RNase"/>
    <property type="match status" value="1"/>
</dbReference>
<evidence type="ECO:0000313" key="10">
    <source>
        <dbReference type="EMBL" id="WXL28913.1"/>
    </source>
</evidence>
<dbReference type="InterPro" id="IPR012340">
    <property type="entry name" value="NA-bd_OB-fold"/>
</dbReference>
<dbReference type="InterPro" id="IPR013223">
    <property type="entry name" value="RNase_B_OB_dom"/>
</dbReference>
<comment type="catalytic activity">
    <reaction evidence="1 8">
        <text>Exonucleolytic cleavage in the 3'- to 5'-direction to yield nucleoside 5'-phosphates.</text>
        <dbReference type="EC" id="3.1.13.1"/>
    </reaction>
</comment>
<dbReference type="SUPFAM" id="SSF50249">
    <property type="entry name" value="Nucleic acid-binding proteins"/>
    <property type="match status" value="3"/>
</dbReference>
<dbReference type="PANTHER" id="PTHR23355">
    <property type="entry name" value="RIBONUCLEASE"/>
    <property type="match status" value="1"/>
</dbReference>
<keyword evidence="7 8" id="KW-0694">RNA-binding</keyword>
<dbReference type="InterPro" id="IPR004476">
    <property type="entry name" value="RNase_II/RNase_R"/>
</dbReference>
<dbReference type="HAMAP" id="MF_01895">
    <property type="entry name" value="RNase_R"/>
    <property type="match status" value="1"/>
</dbReference>
<dbReference type="InterPro" id="IPR001900">
    <property type="entry name" value="RNase_II/R"/>
</dbReference>
<evidence type="ECO:0000256" key="1">
    <source>
        <dbReference type="ARBA" id="ARBA00001849"/>
    </source>
</evidence>
<proteinExistence type="inferred from homology"/>
<evidence type="ECO:0000256" key="3">
    <source>
        <dbReference type="ARBA" id="ARBA00022490"/>
    </source>
</evidence>
<comment type="function">
    <text evidence="8">3'-5' exoribonuclease that releases 5'-nucleoside monophosphates and is involved in maturation of structured RNAs.</text>
</comment>
<dbReference type="NCBIfam" id="TIGR02063">
    <property type="entry name" value="RNase_R"/>
    <property type="match status" value="1"/>
</dbReference>
<dbReference type="InterPro" id="IPR003029">
    <property type="entry name" value="S1_domain"/>
</dbReference>
<dbReference type="SMART" id="SM00955">
    <property type="entry name" value="RNB"/>
    <property type="match status" value="1"/>
</dbReference>
<dbReference type="Pfam" id="PF00575">
    <property type="entry name" value="S1"/>
    <property type="match status" value="1"/>
</dbReference>
<dbReference type="RefSeq" id="WP_338822467.1">
    <property type="nucleotide sequence ID" value="NZ_CP148067.1"/>
</dbReference>
<name>A0ABZ2RQ87_9BACT</name>
<gene>
    <name evidence="8 10" type="primary">rnr</name>
    <name evidence="10" type="ORF">WG617_02735</name>
</gene>
<evidence type="ECO:0000256" key="4">
    <source>
        <dbReference type="ARBA" id="ARBA00022722"/>
    </source>
</evidence>
<evidence type="ECO:0000256" key="7">
    <source>
        <dbReference type="ARBA" id="ARBA00022884"/>
    </source>
</evidence>
<dbReference type="Gene3D" id="2.40.50.140">
    <property type="entry name" value="Nucleic acid-binding proteins"/>
    <property type="match status" value="2"/>
</dbReference>
<dbReference type="SMART" id="SM00316">
    <property type="entry name" value="S1"/>
    <property type="match status" value="1"/>
</dbReference>
<keyword evidence="4 8" id="KW-0540">Nuclease</keyword>
<dbReference type="Pfam" id="PF08206">
    <property type="entry name" value="OB_RNB"/>
    <property type="match status" value="1"/>
</dbReference>
<evidence type="ECO:0000259" key="9">
    <source>
        <dbReference type="PROSITE" id="PS50126"/>
    </source>
</evidence>
<keyword evidence="11" id="KW-1185">Reference proteome</keyword>
<dbReference type="EMBL" id="CP148067">
    <property type="protein sequence ID" value="WXL28913.1"/>
    <property type="molecule type" value="Genomic_DNA"/>
</dbReference>
<dbReference type="InterPro" id="IPR011805">
    <property type="entry name" value="RNase_R"/>
</dbReference>
<evidence type="ECO:0000313" key="11">
    <source>
        <dbReference type="Proteomes" id="UP001477443"/>
    </source>
</evidence>
<dbReference type="EC" id="3.1.13.1" evidence="8"/>
<evidence type="ECO:0000256" key="5">
    <source>
        <dbReference type="ARBA" id="ARBA00022801"/>
    </source>
</evidence>
<comment type="subcellular location">
    <subcellularLocation>
        <location evidence="2 8">Cytoplasm</location>
    </subcellularLocation>
</comment>
<dbReference type="PROSITE" id="PS50126">
    <property type="entry name" value="S1"/>
    <property type="match status" value="1"/>
</dbReference>
<dbReference type="InterPro" id="IPR050180">
    <property type="entry name" value="RNR_Ribonuclease"/>
</dbReference>
<dbReference type="Proteomes" id="UP001477443">
    <property type="component" value="Chromosome"/>
</dbReference>
<accession>A0ABZ2RQ87</accession>
<organism evidence="10 11">
    <name type="scientific">Mycoplasmopsis felifaucium</name>
    <dbReference type="NCBI Taxonomy" id="35768"/>
    <lineage>
        <taxon>Bacteria</taxon>
        <taxon>Bacillati</taxon>
        <taxon>Mycoplasmatota</taxon>
        <taxon>Mycoplasmoidales</taxon>
        <taxon>Metamycoplasmataceae</taxon>
        <taxon>Mycoplasmopsis</taxon>
    </lineage>
</organism>
<keyword evidence="3 8" id="KW-0963">Cytoplasm</keyword>
<protein>
    <recommendedName>
        <fullName evidence="8">Ribonuclease R</fullName>
        <shortName evidence="8">RNase R</shortName>
        <ecNumber evidence="8">3.1.13.1</ecNumber>
    </recommendedName>
</protein>
<reference evidence="10" key="1">
    <citation type="submission" date="2024-03" db="EMBL/GenBank/DDBJ databases">
        <title>Complete genome sequence of Mycoplasma felifaucium Z921 isolated from the trachea of a cheetah.</title>
        <authorList>
            <person name="Spergser J."/>
        </authorList>
    </citation>
    <scope>NUCLEOTIDE SEQUENCE [LARGE SCALE GENOMIC DNA]</scope>
    <source>
        <strain evidence="10">Z921</strain>
    </source>
</reference>
<dbReference type="Pfam" id="PF00773">
    <property type="entry name" value="RNB"/>
    <property type="match status" value="1"/>
</dbReference>
<evidence type="ECO:0000256" key="6">
    <source>
        <dbReference type="ARBA" id="ARBA00022839"/>
    </source>
</evidence>